<proteinExistence type="predicted"/>
<dbReference type="Gene3D" id="3.40.50.10190">
    <property type="entry name" value="BRCT domain"/>
    <property type="match status" value="2"/>
</dbReference>
<dbReference type="GO" id="GO:0005085">
    <property type="term" value="F:guanyl-nucleotide exchange factor activity"/>
    <property type="evidence" value="ECO:0007669"/>
    <property type="project" value="InterPro"/>
</dbReference>
<dbReference type="SUPFAM" id="SSF48065">
    <property type="entry name" value="DBL homology domain (DH-domain)"/>
    <property type="match status" value="1"/>
</dbReference>
<dbReference type="Pfam" id="PF16759">
    <property type="entry name" value="LIG3_BRCT"/>
    <property type="match status" value="1"/>
</dbReference>
<dbReference type="InterPro" id="IPR036420">
    <property type="entry name" value="BRCT_dom_sf"/>
</dbReference>
<dbReference type="SMART" id="SM00325">
    <property type="entry name" value="RhoGEF"/>
    <property type="match status" value="1"/>
</dbReference>
<organism evidence="4 5">
    <name type="scientific">Diploscapter pachys</name>
    <dbReference type="NCBI Taxonomy" id="2018661"/>
    <lineage>
        <taxon>Eukaryota</taxon>
        <taxon>Metazoa</taxon>
        <taxon>Ecdysozoa</taxon>
        <taxon>Nematoda</taxon>
        <taxon>Chromadorea</taxon>
        <taxon>Rhabditida</taxon>
        <taxon>Rhabditina</taxon>
        <taxon>Rhabditomorpha</taxon>
        <taxon>Rhabditoidea</taxon>
        <taxon>Rhabditidae</taxon>
        <taxon>Diploscapter</taxon>
    </lineage>
</organism>
<dbReference type="InterPro" id="IPR001357">
    <property type="entry name" value="BRCT_dom"/>
</dbReference>
<evidence type="ECO:0008006" key="6">
    <source>
        <dbReference type="Google" id="ProtNLM"/>
    </source>
</evidence>
<feature type="region of interest" description="Disordered" evidence="1">
    <location>
        <begin position="827"/>
        <end position="862"/>
    </location>
</feature>
<dbReference type="Pfam" id="PF21242">
    <property type="entry name" value="ECT2_PH"/>
    <property type="match status" value="1"/>
</dbReference>
<dbReference type="GO" id="GO:0005096">
    <property type="term" value="F:GTPase activator activity"/>
    <property type="evidence" value="ECO:0007669"/>
    <property type="project" value="InterPro"/>
</dbReference>
<accession>A0A2A2JGN0</accession>
<dbReference type="EMBL" id="LIAE01010443">
    <property type="protein sequence ID" value="PAV60918.1"/>
    <property type="molecule type" value="Genomic_DNA"/>
</dbReference>
<evidence type="ECO:0000259" key="3">
    <source>
        <dbReference type="PROSITE" id="PS50172"/>
    </source>
</evidence>
<dbReference type="STRING" id="2018661.A0A2A2JGN0"/>
<keyword evidence="5" id="KW-1185">Reference proteome</keyword>
<protein>
    <recommendedName>
        <fullName evidence="6">DH domain-containing protein</fullName>
    </recommendedName>
</protein>
<dbReference type="InterPro" id="IPR049395">
    <property type="entry name" value="ECT2_PH"/>
</dbReference>
<sequence length="939" mass="107274">MLGFGLASPSSGKFPVQPSRIRKICIVDPSPDFQIIDILQNNYSCRLYQSVDGTRMFDCATGEEVADDEEIVFYVNEFESALFNGLVARRPQRPVIGPCYIKSRSLRNADLSAPKSNRRIYCETMKDVMAAVNLPDEKKKHCLELIHYMGGHVRKEAYDKTNILISNKASGEDYRTMVRIGMHKNMVRFSWVEECWQYRNRIDFNCFNPNLLSKHRLGTFEGLRMHFHCLQGAEYEDMKKHLISNLGSVVDVKTATHIIYSQDAKSRVPEEECNKHAKHVNVEWFWTSINAQHCMLESNYAFGVPERHLEGHRSCSSKSFDCSTPRVSLSDRRSSVDKSLGNSSDRLLNVVSTPDYSYSNEELEKLGRSPRVDKRLQVCRELLETETNYINALQLLVNFKSDLEAELAGGNDSLMPKNETAIIFGKVEPIIEVHEKIRAKIQQIIDAYPTKDRDVCEVFTQAARDLERVYPPYINNYDLAKDLLMAYDEQNPRFHVFRKLKETNPDFKRNTVMELLIRPVQRLPSGILLMKEINKKSDKSGQVKAEAAATTVDRVLKKANEVRQRNDQHIEHLARFNLIDGVPAHLVCSKRSFESECEVISVSGTGRWESLSEGRRMMLMLFHDVIIVCKIRDESRGFGRLTRQSSLSSFHRKPYKFFNYIMVQSMRTVQMIEDERAEFGFPSSPPSSSPQLYAYTIREDTEEASWIVEPTNAMQMANFNQQIHNRLFVDTGRDFIMEDLLPIADCGSMQTVVAVNKYLKRWYQPRTHTSTSFSSTISATSIHRNLDTSSLAMPPPSSTGIRRAISTASLSLTNRFMRHFSKSNLTKISEEQPGGSGTMTGTLRRTGTLQGASTSNMPDRDAVELMITPKRNFERKRLSQNTFFGNLQRTLSRKHIAKPQPVDPMENSEENDENRETPARRTNANPGASANEKMGGRRI</sequence>
<dbReference type="InterPro" id="IPR000219">
    <property type="entry name" value="DH_dom"/>
</dbReference>
<name>A0A2A2JGN0_9BILA</name>
<dbReference type="PROSITE" id="PS50172">
    <property type="entry name" value="BRCT"/>
    <property type="match status" value="2"/>
</dbReference>
<dbReference type="Gene3D" id="2.30.29.30">
    <property type="entry name" value="Pleckstrin-homology domain (PH domain)/Phosphotyrosine-binding domain (PTB)"/>
    <property type="match status" value="1"/>
</dbReference>
<feature type="domain" description="DH" evidence="2">
    <location>
        <begin position="374"/>
        <end position="562"/>
    </location>
</feature>
<dbReference type="PROSITE" id="PS50010">
    <property type="entry name" value="DH_2"/>
    <property type="match status" value="1"/>
</dbReference>
<evidence type="ECO:0000313" key="4">
    <source>
        <dbReference type="EMBL" id="PAV60918.1"/>
    </source>
</evidence>
<feature type="domain" description="BRCT" evidence="3">
    <location>
        <begin position="144"/>
        <end position="209"/>
    </location>
</feature>
<dbReference type="AlphaFoldDB" id="A0A2A2JGN0"/>
<reference evidence="4 5" key="1">
    <citation type="journal article" date="2017" name="Curr. Biol.">
        <title>Genome architecture and evolution of a unichromosomal asexual nematode.</title>
        <authorList>
            <person name="Fradin H."/>
            <person name="Zegar C."/>
            <person name="Gutwein M."/>
            <person name="Lucas J."/>
            <person name="Kovtun M."/>
            <person name="Corcoran D."/>
            <person name="Baugh L.R."/>
            <person name="Kiontke K."/>
            <person name="Gunsalus K."/>
            <person name="Fitch D.H."/>
            <person name="Piano F."/>
        </authorList>
    </citation>
    <scope>NUCLEOTIDE SEQUENCE [LARGE SCALE GENOMIC DNA]</scope>
    <source>
        <strain evidence="4">PF1309</strain>
    </source>
</reference>
<dbReference type="SMART" id="SM00292">
    <property type="entry name" value="BRCT"/>
    <property type="match status" value="2"/>
</dbReference>
<feature type="region of interest" description="Disordered" evidence="1">
    <location>
        <begin position="884"/>
        <end position="939"/>
    </location>
</feature>
<gene>
    <name evidence="4" type="ORF">WR25_12100</name>
</gene>
<dbReference type="CDD" id="cd00160">
    <property type="entry name" value="RhoGEF"/>
    <property type="match status" value="1"/>
</dbReference>
<dbReference type="PANTHER" id="PTHR16777:SF2">
    <property type="entry name" value="PROTEIN ECT2"/>
    <property type="match status" value="1"/>
</dbReference>
<dbReference type="GO" id="GO:0000281">
    <property type="term" value="P:mitotic cytokinesis"/>
    <property type="evidence" value="ECO:0007669"/>
    <property type="project" value="TreeGrafter"/>
</dbReference>
<dbReference type="Pfam" id="PF00621">
    <property type="entry name" value="RhoGEF"/>
    <property type="match status" value="1"/>
</dbReference>
<dbReference type="GO" id="GO:0007399">
    <property type="term" value="P:nervous system development"/>
    <property type="evidence" value="ECO:0007669"/>
    <property type="project" value="TreeGrafter"/>
</dbReference>
<dbReference type="SUPFAM" id="SSF52113">
    <property type="entry name" value="BRCT domain"/>
    <property type="match status" value="2"/>
</dbReference>
<feature type="compositionally biased region" description="Low complexity" evidence="1">
    <location>
        <begin position="839"/>
        <end position="849"/>
    </location>
</feature>
<evidence type="ECO:0000256" key="1">
    <source>
        <dbReference type="SAM" id="MobiDB-lite"/>
    </source>
</evidence>
<dbReference type="InterPro" id="IPR026817">
    <property type="entry name" value="Ect2"/>
</dbReference>
<comment type="caution">
    <text evidence="4">The sequence shown here is derived from an EMBL/GenBank/DDBJ whole genome shotgun (WGS) entry which is preliminary data.</text>
</comment>
<dbReference type="Gene3D" id="1.20.900.10">
    <property type="entry name" value="Dbl homology (DH) domain"/>
    <property type="match status" value="1"/>
</dbReference>
<dbReference type="InterPro" id="IPR011993">
    <property type="entry name" value="PH-like_dom_sf"/>
</dbReference>
<dbReference type="InterPro" id="IPR031916">
    <property type="entry name" value="LIG3_BRCT"/>
</dbReference>
<evidence type="ECO:0000259" key="2">
    <source>
        <dbReference type="PROSITE" id="PS50010"/>
    </source>
</evidence>
<dbReference type="InterPro" id="IPR035899">
    <property type="entry name" value="DBL_dom_sf"/>
</dbReference>
<dbReference type="GO" id="GO:0005634">
    <property type="term" value="C:nucleus"/>
    <property type="evidence" value="ECO:0007669"/>
    <property type="project" value="InterPro"/>
</dbReference>
<dbReference type="GO" id="GO:2000431">
    <property type="term" value="P:regulation of cytokinesis, actomyosin contractile ring assembly"/>
    <property type="evidence" value="ECO:0007669"/>
    <property type="project" value="InterPro"/>
</dbReference>
<dbReference type="Proteomes" id="UP000218231">
    <property type="component" value="Unassembled WGS sequence"/>
</dbReference>
<dbReference type="PANTHER" id="PTHR16777">
    <property type="entry name" value="PROTEIN ECT2"/>
    <property type="match status" value="1"/>
</dbReference>
<dbReference type="OrthoDB" id="9997817at2759"/>
<dbReference type="GO" id="GO:0005938">
    <property type="term" value="C:cell cortex"/>
    <property type="evidence" value="ECO:0007669"/>
    <property type="project" value="TreeGrafter"/>
</dbReference>
<evidence type="ECO:0000313" key="5">
    <source>
        <dbReference type="Proteomes" id="UP000218231"/>
    </source>
</evidence>
<feature type="domain" description="BRCT" evidence="3">
    <location>
        <begin position="215"/>
        <end position="302"/>
    </location>
</feature>